<accession>A0A7V8N1T6</accession>
<keyword evidence="1" id="KW-0472">Membrane</keyword>
<protein>
    <submittedName>
        <fullName evidence="2">Uncharacterized protein</fullName>
    </submittedName>
</protein>
<evidence type="ECO:0000313" key="2">
    <source>
        <dbReference type="EMBL" id="MBA0017049.1"/>
    </source>
</evidence>
<dbReference type="RefSeq" id="WP_180747187.1">
    <property type="nucleotide sequence ID" value="NZ_CBCRWQ010000016.1"/>
</dbReference>
<keyword evidence="3" id="KW-1185">Reference proteome</keyword>
<dbReference type="EMBL" id="JACBNY010000014">
    <property type="protein sequence ID" value="MBA0017049.1"/>
    <property type="molecule type" value="Genomic_DNA"/>
</dbReference>
<organism evidence="2 3">
    <name type="scientific">Pseudolactococcus laudensis</name>
    <dbReference type="NCBI Taxonomy" id="1494461"/>
    <lineage>
        <taxon>Bacteria</taxon>
        <taxon>Bacillati</taxon>
        <taxon>Bacillota</taxon>
        <taxon>Bacilli</taxon>
        <taxon>Lactobacillales</taxon>
        <taxon>Streptococcaceae</taxon>
        <taxon>Pseudolactococcus</taxon>
    </lineage>
</organism>
<evidence type="ECO:0000256" key="1">
    <source>
        <dbReference type="SAM" id="Phobius"/>
    </source>
</evidence>
<feature type="transmembrane region" description="Helical" evidence="1">
    <location>
        <begin position="80"/>
        <end position="105"/>
    </location>
</feature>
<evidence type="ECO:0000313" key="3">
    <source>
        <dbReference type="Proteomes" id="UP000530186"/>
    </source>
</evidence>
<sequence>MLKIEKCFRIVTTIVFIIACFIIPMSLFGVLITLYFNALDTIDWLVKLLKCGFKILYGINFLLALIVLVWHIVKTKKAYLMLASSLVILGTVLATLTGYFILFFWPMYLMAFVLIHSAAKDTSHSTYLG</sequence>
<feature type="transmembrane region" description="Helical" evidence="1">
    <location>
        <begin position="55"/>
        <end position="73"/>
    </location>
</feature>
<dbReference type="GeneID" id="303195445"/>
<dbReference type="PROSITE" id="PS51257">
    <property type="entry name" value="PROKAR_LIPOPROTEIN"/>
    <property type="match status" value="1"/>
</dbReference>
<proteinExistence type="predicted"/>
<feature type="transmembrane region" description="Helical" evidence="1">
    <location>
        <begin position="7"/>
        <end position="35"/>
    </location>
</feature>
<reference evidence="2 3" key="1">
    <citation type="submission" date="2020-07" db="EMBL/GenBank/DDBJ databases">
        <authorList>
            <person name="Hilgarth M."/>
            <person name="Werum V."/>
            <person name="Vogel R.F."/>
        </authorList>
    </citation>
    <scope>NUCLEOTIDE SEQUENCE [LARGE SCALE GENOMIC DNA]</scope>
    <source>
        <strain evidence="2 3">DSM 28961</strain>
    </source>
</reference>
<dbReference type="AlphaFoldDB" id="A0A7V8N1T6"/>
<comment type="caution">
    <text evidence="2">The sequence shown here is derived from an EMBL/GenBank/DDBJ whole genome shotgun (WGS) entry which is preliminary data.</text>
</comment>
<dbReference type="Proteomes" id="UP000530186">
    <property type="component" value="Unassembled WGS sequence"/>
</dbReference>
<keyword evidence="1" id="KW-1133">Transmembrane helix</keyword>
<gene>
    <name evidence="2" type="ORF">HZR21_07935</name>
</gene>
<name>A0A7V8N1T6_9LACT</name>
<keyword evidence="1" id="KW-0812">Transmembrane</keyword>